<evidence type="ECO:0000256" key="12">
    <source>
        <dbReference type="SAM" id="MobiDB-lite"/>
    </source>
</evidence>
<evidence type="ECO:0000313" key="16">
    <source>
        <dbReference type="Proteomes" id="UP000070096"/>
    </source>
</evidence>
<keyword evidence="8 13" id="KW-0472">Membrane</keyword>
<dbReference type="EMBL" id="LQRC01000058">
    <property type="protein sequence ID" value="KXT73825.1"/>
    <property type="molecule type" value="Genomic_DNA"/>
</dbReference>
<evidence type="ECO:0000256" key="8">
    <source>
        <dbReference type="ARBA" id="ARBA00023136"/>
    </source>
</evidence>
<dbReference type="Pfam" id="PF03816">
    <property type="entry name" value="LytR_cpsA_psr"/>
    <property type="match status" value="1"/>
</dbReference>
<evidence type="ECO:0000256" key="7">
    <source>
        <dbReference type="ARBA" id="ARBA00023015"/>
    </source>
</evidence>
<dbReference type="InterPro" id="IPR050922">
    <property type="entry name" value="LytR/CpsA/Psr_CW_biosynth"/>
</dbReference>
<keyword evidence="7" id="KW-0805">Transcription regulation</keyword>
<organism evidence="15 16">
    <name type="scientific">Streptococcus gordonii</name>
    <dbReference type="NCBI Taxonomy" id="1302"/>
    <lineage>
        <taxon>Bacteria</taxon>
        <taxon>Bacillati</taxon>
        <taxon>Bacillota</taxon>
        <taxon>Bacilli</taxon>
        <taxon>Lactobacillales</taxon>
        <taxon>Streptococcaceae</taxon>
        <taxon>Streptococcus</taxon>
    </lineage>
</organism>
<evidence type="ECO:0000256" key="9">
    <source>
        <dbReference type="ARBA" id="ARBA00023163"/>
    </source>
</evidence>
<evidence type="ECO:0000256" key="6">
    <source>
        <dbReference type="ARBA" id="ARBA00022989"/>
    </source>
</evidence>
<dbReference type="Proteomes" id="UP000070096">
    <property type="component" value="Unassembled WGS sequence"/>
</dbReference>
<keyword evidence="9" id="KW-0804">Transcription</keyword>
<evidence type="ECO:0000259" key="14">
    <source>
        <dbReference type="Pfam" id="PF03816"/>
    </source>
</evidence>
<evidence type="ECO:0000256" key="10">
    <source>
        <dbReference type="ARBA" id="ARBA00037178"/>
    </source>
</evidence>
<sequence length="443" mass="50536">MAKQQDNLSHHEQLRLDYLYKNFHYLNEREQEEYNYLMRKAQGEIFEPSYREEEKPVSDKLEDSLPVYPNRTNRRKDRQQFEKAEKPKKRRIEKPIQTDSGPEGEEKKPKKRKKKWTFGRVLKWLLTFIVLVLAGMLVMFIKGVWSVPAENKPTAEVFHGEDSPNGTNILILGTDGRVGQTSDETRTDTIMVLNVGGKDKKLKLVSFMRDTLVNIEGVSQPGEYDQKLNSAYTIGEQNNHQGAELVREMLKDNFDINIKYYALVDFSTFATAIDTLFPEGVAMNAQFSTIDGQPVTEVEVPDDLNMKDGVVPNQTIKVGPQRMDGRTLLNYARFRKDDEGDFGRTRRQQEVLTAVIQQSKNPMKLFSGSEALGKVYAMTSTNLPYTFPLTNSWSLLSGAAGGVERVTIPDLGDWQDAYDMYGGQGLLIDFEAYKAKLQQMGLR</sequence>
<evidence type="ECO:0000256" key="1">
    <source>
        <dbReference type="ARBA" id="ARBA00004401"/>
    </source>
</evidence>
<dbReference type="PATRIC" id="fig|1302.21.peg.374"/>
<evidence type="ECO:0000256" key="13">
    <source>
        <dbReference type="SAM" id="Phobius"/>
    </source>
</evidence>
<feature type="region of interest" description="Disordered" evidence="12">
    <location>
        <begin position="49"/>
        <end position="112"/>
    </location>
</feature>
<dbReference type="GO" id="GO:0005886">
    <property type="term" value="C:plasma membrane"/>
    <property type="evidence" value="ECO:0007669"/>
    <property type="project" value="UniProtKB-SubCell"/>
</dbReference>
<dbReference type="AlphaFoldDB" id="A0A139NCQ6"/>
<dbReference type="PANTHER" id="PTHR33392">
    <property type="entry name" value="POLYISOPRENYL-TEICHOIC ACID--PEPTIDOGLYCAN TEICHOIC ACID TRANSFERASE TAGU"/>
    <property type="match status" value="1"/>
</dbReference>
<keyword evidence="4 13" id="KW-0812">Transmembrane</keyword>
<accession>A0A139NCQ6</accession>
<feature type="domain" description="Cell envelope-related transcriptional attenuator" evidence="14">
    <location>
        <begin position="186"/>
        <end position="360"/>
    </location>
</feature>
<evidence type="ECO:0000256" key="2">
    <source>
        <dbReference type="ARBA" id="ARBA00006068"/>
    </source>
</evidence>
<reference evidence="15 16" key="1">
    <citation type="submission" date="2016-01" db="EMBL/GenBank/DDBJ databases">
        <title>Highly variable Streptococcus oralis are common among viridans streptococci isolated from primates.</title>
        <authorList>
            <person name="Denapaite D."/>
            <person name="Rieger M."/>
            <person name="Koendgen S."/>
            <person name="Brueckner R."/>
            <person name="Ochigava I."/>
            <person name="Kappeler P."/>
            <person name="Maetz-Rensing K."/>
            <person name="Leendertz F."/>
            <person name="Hakenbeck R."/>
        </authorList>
    </citation>
    <scope>NUCLEOTIDE SEQUENCE [LARGE SCALE GENOMIC DNA]</scope>
    <source>
        <strain evidence="15 16">DD07</strain>
    </source>
</reference>
<comment type="caution">
    <text evidence="15">The sequence shown here is derived from an EMBL/GenBank/DDBJ whole genome shotgun (WGS) entry which is preliminary data.</text>
</comment>
<dbReference type="Gene3D" id="3.40.630.190">
    <property type="entry name" value="LCP protein"/>
    <property type="match status" value="1"/>
</dbReference>
<feature type="transmembrane region" description="Helical" evidence="13">
    <location>
        <begin position="121"/>
        <end position="145"/>
    </location>
</feature>
<evidence type="ECO:0000256" key="11">
    <source>
        <dbReference type="ARBA" id="ARBA00040752"/>
    </source>
</evidence>
<evidence type="ECO:0000256" key="3">
    <source>
        <dbReference type="ARBA" id="ARBA00022475"/>
    </source>
</evidence>
<comment type="similarity">
    <text evidence="2">Belongs to the LytR/CpsA/Psr (LCP) family.</text>
</comment>
<keyword evidence="5" id="KW-0735">Signal-anchor</keyword>
<keyword evidence="6 13" id="KW-1133">Transmembrane helix</keyword>
<feature type="compositionally biased region" description="Basic and acidic residues" evidence="12">
    <location>
        <begin position="49"/>
        <end position="63"/>
    </location>
</feature>
<comment type="subcellular location">
    <subcellularLocation>
        <location evidence="1">Cell membrane</location>
        <topology evidence="1">Single-pass type II membrane protein</topology>
    </subcellularLocation>
</comment>
<protein>
    <recommendedName>
        <fullName evidence="11">Regulatory protein MsrR</fullName>
    </recommendedName>
</protein>
<dbReference type="PANTHER" id="PTHR33392:SF8">
    <property type="entry name" value="REGULATORY PROTEIN MSRR"/>
    <property type="match status" value="1"/>
</dbReference>
<evidence type="ECO:0000256" key="5">
    <source>
        <dbReference type="ARBA" id="ARBA00022968"/>
    </source>
</evidence>
<name>A0A139NCQ6_STRGN</name>
<keyword evidence="3" id="KW-1003">Cell membrane</keyword>
<evidence type="ECO:0000313" key="15">
    <source>
        <dbReference type="EMBL" id="KXT73825.1"/>
    </source>
</evidence>
<gene>
    <name evidence="15" type="ORF">SGODD07_00330</name>
</gene>
<evidence type="ECO:0000256" key="4">
    <source>
        <dbReference type="ARBA" id="ARBA00022692"/>
    </source>
</evidence>
<comment type="function">
    <text evidence="10">Involved in SarA attenuation. Affects resistance to oxacillin and teicoplanin, as well as the synthesis of virulence factors.</text>
</comment>
<proteinExistence type="inferred from homology"/>
<dbReference type="NCBIfam" id="TIGR00350">
    <property type="entry name" value="lytR_cpsA_psr"/>
    <property type="match status" value="1"/>
</dbReference>
<dbReference type="InterPro" id="IPR004474">
    <property type="entry name" value="LytR_CpsA_psr"/>
</dbReference>